<dbReference type="EMBL" id="WWCV01000004">
    <property type="protein sequence ID" value="MYN15902.1"/>
    <property type="molecule type" value="Genomic_DNA"/>
</dbReference>
<organism evidence="1 2">
    <name type="scientific">Duganella vulcania</name>
    <dbReference type="NCBI Taxonomy" id="2692166"/>
    <lineage>
        <taxon>Bacteria</taxon>
        <taxon>Pseudomonadati</taxon>
        <taxon>Pseudomonadota</taxon>
        <taxon>Betaproteobacteria</taxon>
        <taxon>Burkholderiales</taxon>
        <taxon>Oxalobacteraceae</taxon>
        <taxon>Telluria group</taxon>
        <taxon>Duganella</taxon>
    </lineage>
</organism>
<name>A0A845HA02_9BURK</name>
<sequence length="544" mass="58554">MTIMTTTTINGFNLTAAQVVAVARDHAIEVNLAASSRAALKESRDYIESTWMHDEAPMMYSFNTGVGMLKDTRVKVQDIVLFQTQLIKAHACGMGEPFSEEVSRATMLLRANAFASNYSAPRVEVVDRLLAFVNAGIHPIMPQKGSVGASGDLAPLAYLAAAIAGFEEAEVMYKGRRMSAPDAIRASNVGPVVFELKAKDASALINGCTVSLAVALLAAADARNMLSDACLSLGLTLEAMRAEMSAFDPRIHEARPHAGQIKTAAIIRDLLDGSTRTTHEARAVQFPEELRRTDIPYTARIQDVYSLRCAPQVYGPVFDALDYIDTILDKEVNSATDNPLIFGKDGGGFEIISGGNFHGQYLAQAMDLLAMAVADLGSIVERRVARLIDPTLSWGLPRNLMSGVRGVNTGYPVMQCSLSSLVMENRTLCMPGSVDSIPAKGNSEDHVSNSTWCARKAATVVSNTQYIVGVEMLLASQALTMTENLLPGFVLGKGTQAAYEAVRSQIPACLDGDRWLHNDLEVARSFIVSGSVREAVIAKIGEFV</sequence>
<protein>
    <submittedName>
        <fullName evidence="1">Aromatic amino acid lyase</fullName>
    </submittedName>
</protein>
<dbReference type="GO" id="GO:0016841">
    <property type="term" value="F:ammonia-lyase activity"/>
    <property type="evidence" value="ECO:0007669"/>
    <property type="project" value="InterPro"/>
</dbReference>
<dbReference type="PANTHER" id="PTHR10362">
    <property type="entry name" value="HISTIDINE AMMONIA-LYASE"/>
    <property type="match status" value="1"/>
</dbReference>
<dbReference type="Gene3D" id="1.10.275.10">
    <property type="entry name" value="Fumarase/aspartase (N-terminal domain)"/>
    <property type="match status" value="1"/>
</dbReference>
<keyword evidence="1" id="KW-0456">Lyase</keyword>
<dbReference type="InterPro" id="IPR001106">
    <property type="entry name" value="Aromatic_Lyase"/>
</dbReference>
<dbReference type="PROSITE" id="PS00488">
    <property type="entry name" value="PAL_HISTIDASE"/>
    <property type="match status" value="1"/>
</dbReference>
<accession>A0A845HA02</accession>
<evidence type="ECO:0000313" key="2">
    <source>
        <dbReference type="Proteomes" id="UP000484875"/>
    </source>
</evidence>
<dbReference type="AlphaFoldDB" id="A0A845HA02"/>
<dbReference type="CDD" id="cd00332">
    <property type="entry name" value="PAL-HAL"/>
    <property type="match status" value="1"/>
</dbReference>
<dbReference type="Gene3D" id="1.20.200.10">
    <property type="entry name" value="Fumarase/aspartase (Central domain)"/>
    <property type="match status" value="1"/>
</dbReference>
<dbReference type="InterPro" id="IPR024083">
    <property type="entry name" value="Fumarase/histidase_N"/>
</dbReference>
<proteinExistence type="predicted"/>
<dbReference type="InterPro" id="IPR008948">
    <property type="entry name" value="L-Aspartase-like"/>
</dbReference>
<reference evidence="1 2" key="1">
    <citation type="submission" date="2019-12" db="EMBL/GenBank/DDBJ databases">
        <title>Novel species isolated from a subtropical stream in China.</title>
        <authorList>
            <person name="Lu H."/>
        </authorList>
    </citation>
    <scope>NUCLEOTIDE SEQUENCE [LARGE SCALE GENOMIC DNA]</scope>
    <source>
        <strain evidence="1 2">FT107W</strain>
    </source>
</reference>
<comment type="caution">
    <text evidence="1">The sequence shown here is derived from an EMBL/GenBank/DDBJ whole genome shotgun (WGS) entry which is preliminary data.</text>
</comment>
<keyword evidence="2" id="KW-1185">Reference proteome</keyword>
<dbReference type="Proteomes" id="UP000484875">
    <property type="component" value="Unassembled WGS sequence"/>
</dbReference>
<gene>
    <name evidence="1" type="ORF">GTP81_03975</name>
</gene>
<evidence type="ECO:0000313" key="1">
    <source>
        <dbReference type="EMBL" id="MYN15902.1"/>
    </source>
</evidence>
<dbReference type="InterPro" id="IPR022313">
    <property type="entry name" value="Phe/His_NH3-lyase_AS"/>
</dbReference>
<dbReference type="Pfam" id="PF00221">
    <property type="entry name" value="Lyase_aromatic"/>
    <property type="match status" value="1"/>
</dbReference>
<dbReference type="SUPFAM" id="SSF48557">
    <property type="entry name" value="L-aspartase-like"/>
    <property type="match status" value="1"/>
</dbReference>